<feature type="transmembrane region" description="Helical" evidence="12">
    <location>
        <begin position="479"/>
        <end position="498"/>
    </location>
</feature>
<reference evidence="14" key="4">
    <citation type="submission" date="2015-06" db="UniProtKB">
        <authorList>
            <consortium name="EnsemblMetazoa"/>
        </authorList>
    </citation>
    <scope>IDENTIFICATION</scope>
</reference>
<protein>
    <recommendedName>
        <fullName evidence="10">Protein-serine O-palmitoleoyltransferase porcupine</fullName>
        <ecNumber evidence="9">2.3.1.250</ecNumber>
    </recommendedName>
</protein>
<dbReference type="EMBL" id="ADMH02000571">
    <property type="protein sequence ID" value="ETN65844.1"/>
    <property type="molecule type" value="Genomic_DNA"/>
</dbReference>
<feature type="transmembrane region" description="Helical" evidence="12">
    <location>
        <begin position="282"/>
        <end position="300"/>
    </location>
</feature>
<evidence type="ECO:0000256" key="6">
    <source>
        <dbReference type="ARBA" id="ARBA00023136"/>
    </source>
</evidence>
<comment type="similarity">
    <text evidence="8">Belongs to the membrane-bound acyltransferase family. Porcupine subfamily.</text>
</comment>
<gene>
    <name evidence="13" type="ORF">AND_002387</name>
</gene>
<dbReference type="Proteomes" id="UP000000673">
    <property type="component" value="Unassembled WGS sequence"/>
</dbReference>
<evidence type="ECO:0000256" key="1">
    <source>
        <dbReference type="ARBA" id="ARBA00004141"/>
    </source>
</evidence>
<reference evidence="13 15" key="1">
    <citation type="journal article" date="2010" name="BMC Genomics">
        <title>Combination of measures distinguishes pre-miRNAs from other stem-loops in the genome of the newly sequenced Anopheles darlingi.</title>
        <authorList>
            <person name="Mendes N.D."/>
            <person name="Freitas A.T."/>
            <person name="Vasconcelos A.T."/>
            <person name="Sagot M.F."/>
        </authorList>
    </citation>
    <scope>NUCLEOTIDE SEQUENCE</scope>
</reference>
<dbReference type="GO" id="GO:0005783">
    <property type="term" value="C:endoplasmic reticulum"/>
    <property type="evidence" value="ECO:0007669"/>
    <property type="project" value="TreeGrafter"/>
</dbReference>
<evidence type="ECO:0000256" key="3">
    <source>
        <dbReference type="ARBA" id="ARBA00022687"/>
    </source>
</evidence>
<feature type="transmembrane region" description="Helical" evidence="12">
    <location>
        <begin position="362"/>
        <end position="382"/>
    </location>
</feature>
<keyword evidence="15" id="KW-1185">Reference proteome</keyword>
<evidence type="ECO:0000313" key="15">
    <source>
        <dbReference type="Proteomes" id="UP000000673"/>
    </source>
</evidence>
<proteinExistence type="inferred from homology"/>
<feature type="transmembrane region" description="Helical" evidence="12">
    <location>
        <begin position="48"/>
        <end position="66"/>
    </location>
</feature>
<dbReference type="FunCoup" id="W5JSV9">
    <property type="interactions" value="369"/>
</dbReference>
<evidence type="ECO:0000256" key="12">
    <source>
        <dbReference type="SAM" id="Phobius"/>
    </source>
</evidence>
<dbReference type="InterPro" id="IPR004299">
    <property type="entry name" value="MBOAT_fam"/>
</dbReference>
<feature type="transmembrane region" description="Helical" evidence="12">
    <location>
        <begin position="188"/>
        <end position="211"/>
    </location>
</feature>
<dbReference type="GO" id="GO:0016055">
    <property type="term" value="P:Wnt signaling pathway"/>
    <property type="evidence" value="ECO:0007669"/>
    <property type="project" value="UniProtKB-KW"/>
</dbReference>
<reference evidence="13" key="3">
    <citation type="journal article" date="2013" name="Nucleic Acids Res.">
        <title>The genome of Anopheles darlingi, the main neotropical malaria vector.</title>
        <authorList>
            <person name="Marinotti O."/>
            <person name="Cerqueira G.C."/>
            <person name="de Almeida L.G."/>
            <person name="Ferro M.I."/>
            <person name="Loreto E.L."/>
            <person name="Zaha A."/>
            <person name="Teixeira S.M."/>
            <person name="Wespiser A.R."/>
            <person name="Almeida E Silva A."/>
            <person name="Schlindwein A.D."/>
            <person name="Pacheco A.C."/>
            <person name="Silva A.L."/>
            <person name="Graveley B.R."/>
            <person name="Walenz B.P."/>
            <person name="Lima Bde A."/>
            <person name="Ribeiro C.A."/>
            <person name="Nunes-Silva C.G."/>
            <person name="de Carvalho C.R."/>
            <person name="Soares C.M."/>
            <person name="de Menezes C.B."/>
            <person name="Matiolli C."/>
            <person name="Caffrey D."/>
            <person name="Araujo D.A."/>
            <person name="de Oliveira D.M."/>
            <person name="Golenbock D."/>
            <person name="Grisard E.C."/>
            <person name="Fantinatti-Garboggini F."/>
            <person name="de Carvalho F.M."/>
            <person name="Barcellos F.G."/>
            <person name="Prosdocimi F."/>
            <person name="May G."/>
            <person name="Azevedo Junior G.M."/>
            <person name="Guimaraes G.M."/>
            <person name="Goldman G.H."/>
            <person name="Padilha I.Q."/>
            <person name="Batista Jda S."/>
            <person name="Ferro J.A."/>
            <person name="Ribeiro J.M."/>
            <person name="Fietto J.L."/>
            <person name="Dabbas K.M."/>
            <person name="Cerdeira L."/>
            <person name="Agnez-Lima L.F."/>
            <person name="Brocchi M."/>
            <person name="de Carvalho M.O."/>
            <person name="Teixeira Mde M."/>
            <person name="Diniz Maia Mde M."/>
            <person name="Goldman M.H."/>
            <person name="Cruz Schneider M.P."/>
            <person name="Felipe M.S."/>
            <person name="Hungria M."/>
            <person name="Nicolas M.F."/>
            <person name="Pereira M."/>
            <person name="Montes M.A."/>
            <person name="Cantao M.E."/>
            <person name="Vincentz M."/>
            <person name="Rafael M.S."/>
            <person name="Silverman N."/>
            <person name="Stoco P.H."/>
            <person name="Souza R.C."/>
            <person name="Vicentini R."/>
            <person name="Gazzinelli R.T."/>
            <person name="Neves Rde O."/>
            <person name="Silva R."/>
            <person name="Astolfi-Filho S."/>
            <person name="Maciel T.E."/>
            <person name="Urmenyi T.P."/>
            <person name="Tadei W.P."/>
            <person name="Camargo E.P."/>
            <person name="de Vasconcelos A.T."/>
        </authorList>
    </citation>
    <scope>NUCLEOTIDE SEQUENCE</scope>
</reference>
<comment type="catalytic activity">
    <reaction evidence="11">
        <text>[Wnt protein]-L-serine + (9Z)-hexadecenoyl-CoA = [Wnt protein]-O-(9Z)-hexadecenoyl-L-serine + CoA</text>
        <dbReference type="Rhea" id="RHEA:45336"/>
        <dbReference type="Rhea" id="RHEA-COMP:11170"/>
        <dbReference type="Rhea" id="RHEA-COMP:11171"/>
        <dbReference type="ChEBI" id="CHEBI:29999"/>
        <dbReference type="ChEBI" id="CHEBI:57287"/>
        <dbReference type="ChEBI" id="CHEBI:61540"/>
        <dbReference type="ChEBI" id="CHEBI:85189"/>
        <dbReference type="EC" id="2.3.1.250"/>
    </reaction>
</comment>
<dbReference type="AlphaFoldDB" id="W5JSV9"/>
<dbReference type="VEuPathDB" id="VectorBase:ADAR2_007033"/>
<keyword evidence="4 12" id="KW-0812">Transmembrane</keyword>
<dbReference type="GO" id="GO:0030258">
    <property type="term" value="P:lipid modification"/>
    <property type="evidence" value="ECO:0007669"/>
    <property type="project" value="TreeGrafter"/>
</dbReference>
<dbReference type="GO" id="GO:0017147">
    <property type="term" value="F:Wnt-protein binding"/>
    <property type="evidence" value="ECO:0007669"/>
    <property type="project" value="TreeGrafter"/>
</dbReference>
<organism evidence="13">
    <name type="scientific">Anopheles darlingi</name>
    <name type="common">Mosquito</name>
    <dbReference type="NCBI Taxonomy" id="43151"/>
    <lineage>
        <taxon>Eukaryota</taxon>
        <taxon>Metazoa</taxon>
        <taxon>Ecdysozoa</taxon>
        <taxon>Arthropoda</taxon>
        <taxon>Hexapoda</taxon>
        <taxon>Insecta</taxon>
        <taxon>Pterygota</taxon>
        <taxon>Neoptera</taxon>
        <taxon>Endopterygota</taxon>
        <taxon>Diptera</taxon>
        <taxon>Nematocera</taxon>
        <taxon>Culicoidea</taxon>
        <taxon>Culicidae</taxon>
        <taxon>Anophelinae</taxon>
        <taxon>Anopheles</taxon>
    </lineage>
</organism>
<sequence length="499" mass="57600">MDYDYYDDYYEEYYDQSDAPRRAFQREMNLEETIESCVHPSFQFALEYTLNFVVTNALFSVAVRLFNRKLAPQRYLHLLSCLFGAALMYRVMDYGYFHFLQLAISLYLVQLALNRWVVDTRNRHIKPSFVVTFCGIVNLLLSELLAPSPESWNRVRGTQMILLMKILSLSFDIDDNGTTRNHLNLLSYAGYILCPANVILGPWISFSDYLAIWRSTPADTKGARSASVGRQLVIYVFRVFTSALLAIGFLLTSNCFIDYLLGPTGNSWKWIRAYSRALSFRTSHYFVAYLSQCTMIAATIERNRGSTDDPRESWMIPSSSIYRVTSPQAVEFPRSMVQIVTAWNIPMHHWLKRYIFRSTKRSLGTAMAIAVTYVVSSLLHGLHYRLWVTLLSIGAWTYVEHELRKKIATIYSACVLVGRCPSRCTAHTHRAGSLFSIVINTLFFLLNVFNLIYLGCIFEPTERLPEESKRDLSIFAPWAELHFVSHWALAFAYLFFLII</sequence>
<dbReference type="GO" id="GO:0061355">
    <property type="term" value="P:Wnt protein secretion"/>
    <property type="evidence" value="ECO:0007669"/>
    <property type="project" value="TreeGrafter"/>
</dbReference>
<evidence type="ECO:0000256" key="10">
    <source>
        <dbReference type="ARBA" id="ARBA00040371"/>
    </source>
</evidence>
<keyword evidence="5 12" id="KW-1133">Transmembrane helix</keyword>
<feature type="transmembrane region" description="Helical" evidence="12">
    <location>
        <begin position="232"/>
        <end position="262"/>
    </location>
</feature>
<keyword evidence="6 12" id="KW-0472">Membrane</keyword>
<feature type="transmembrane region" description="Helical" evidence="12">
    <location>
        <begin position="75"/>
        <end position="92"/>
    </location>
</feature>
<evidence type="ECO:0000256" key="4">
    <source>
        <dbReference type="ARBA" id="ARBA00022692"/>
    </source>
</evidence>
<evidence type="ECO:0000256" key="9">
    <source>
        <dbReference type="ARBA" id="ARBA00038867"/>
    </source>
</evidence>
<dbReference type="EC" id="2.3.1.250" evidence="9"/>
<feature type="transmembrane region" description="Helical" evidence="12">
    <location>
        <begin position="437"/>
        <end position="458"/>
    </location>
</feature>
<dbReference type="VEuPathDB" id="VectorBase:ADAC002387"/>
<dbReference type="STRING" id="43151.W5JSV9"/>
<keyword evidence="3" id="KW-0879">Wnt signaling pathway</keyword>
<evidence type="ECO:0000256" key="7">
    <source>
        <dbReference type="ARBA" id="ARBA00023315"/>
    </source>
</evidence>
<dbReference type="OMA" id="WRQRSDW"/>
<evidence type="ECO:0000313" key="14">
    <source>
        <dbReference type="EnsemblMetazoa" id="ADAC002387-PA"/>
    </source>
</evidence>
<evidence type="ECO:0000256" key="11">
    <source>
        <dbReference type="ARBA" id="ARBA00047978"/>
    </source>
</evidence>
<evidence type="ECO:0000313" key="13">
    <source>
        <dbReference type="EMBL" id="ETN65844.1"/>
    </source>
</evidence>
<comment type="subcellular location">
    <subcellularLocation>
        <location evidence="1">Membrane</location>
        <topology evidence="1">Multi-pass membrane protein</topology>
    </subcellularLocation>
</comment>
<accession>W5JSV9</accession>
<evidence type="ECO:0000256" key="8">
    <source>
        <dbReference type="ARBA" id="ARBA00038269"/>
    </source>
</evidence>
<feature type="transmembrane region" description="Helical" evidence="12">
    <location>
        <begin position="98"/>
        <end position="117"/>
    </location>
</feature>
<dbReference type="EnsemblMetazoa" id="ADAC002387-RA">
    <property type="protein sequence ID" value="ADAC002387-PA"/>
    <property type="gene ID" value="ADAC002387"/>
</dbReference>
<dbReference type="PANTHER" id="PTHR13906">
    <property type="entry name" value="PORCUPINE"/>
    <property type="match status" value="1"/>
</dbReference>
<dbReference type="GO" id="GO:0016020">
    <property type="term" value="C:membrane"/>
    <property type="evidence" value="ECO:0007669"/>
    <property type="project" value="UniProtKB-SubCell"/>
</dbReference>
<evidence type="ECO:0000256" key="2">
    <source>
        <dbReference type="ARBA" id="ARBA00022679"/>
    </source>
</evidence>
<dbReference type="Pfam" id="PF03062">
    <property type="entry name" value="MBOAT"/>
    <property type="match status" value="1"/>
</dbReference>
<dbReference type="GO" id="GO:1990698">
    <property type="term" value="F:palmitoleoyltransferase activity"/>
    <property type="evidence" value="ECO:0007669"/>
    <property type="project" value="UniProtKB-EC"/>
</dbReference>
<reference evidence="13" key="2">
    <citation type="submission" date="2010-05" db="EMBL/GenBank/DDBJ databases">
        <authorList>
            <person name="Almeida L.G."/>
            <person name="Nicolas M.F."/>
            <person name="Souza R.C."/>
            <person name="Vasconcelos A.T.R."/>
        </authorList>
    </citation>
    <scope>NUCLEOTIDE SEQUENCE</scope>
</reference>
<name>W5JSV9_ANODA</name>
<keyword evidence="7" id="KW-0012">Acyltransferase</keyword>
<dbReference type="HOGENOM" id="CLU_048745_0_0_1"/>
<evidence type="ECO:0000256" key="5">
    <source>
        <dbReference type="ARBA" id="ARBA00022989"/>
    </source>
</evidence>
<keyword evidence="2" id="KW-0808">Transferase</keyword>
<dbReference type="eggNOG" id="KOG4312">
    <property type="taxonomic scope" value="Eukaryota"/>
</dbReference>
<dbReference type="PANTHER" id="PTHR13906:SF12">
    <property type="entry name" value="PROTEIN-SERINE O-PALMITOLEOYLTRANSFERASE PORCUPINE"/>
    <property type="match status" value="1"/>
</dbReference>
<dbReference type="InterPro" id="IPR049941">
    <property type="entry name" value="LPLAT_7/PORCN-like"/>
</dbReference>